<comment type="caution">
    <text evidence="1">The sequence shown here is derived from an EMBL/GenBank/DDBJ whole genome shotgun (WGS) entry which is preliminary data.</text>
</comment>
<dbReference type="PANTHER" id="PTHR38031">
    <property type="entry name" value="SULFUR CARRIER PROTEIN SLR0821-RELATED"/>
    <property type="match status" value="1"/>
</dbReference>
<accession>A0ABS4XI49</accession>
<dbReference type="SUPFAM" id="SSF54285">
    <property type="entry name" value="MoaD/ThiS"/>
    <property type="match status" value="1"/>
</dbReference>
<dbReference type="PANTHER" id="PTHR38031:SF1">
    <property type="entry name" value="SULFUR CARRIER PROTEIN CYSO"/>
    <property type="match status" value="1"/>
</dbReference>
<dbReference type="Proteomes" id="UP001296993">
    <property type="component" value="Unassembled WGS sequence"/>
</dbReference>
<dbReference type="InterPro" id="IPR003749">
    <property type="entry name" value="ThiS/MoaD-like"/>
</dbReference>
<reference evidence="1 2" key="1">
    <citation type="submission" date="2021-03" db="EMBL/GenBank/DDBJ databases">
        <title>Sequencing the genomes of 1000 actinobacteria strains.</title>
        <authorList>
            <person name="Klenk H.-P."/>
        </authorList>
    </citation>
    <scope>NUCLEOTIDE SEQUENCE [LARGE SCALE GENOMIC DNA]</scope>
    <source>
        <strain evidence="1 2">DSM 15797</strain>
    </source>
</reference>
<evidence type="ECO:0000313" key="2">
    <source>
        <dbReference type="Proteomes" id="UP001296993"/>
    </source>
</evidence>
<gene>
    <name evidence="1" type="ORF">JOF47_003658</name>
</gene>
<dbReference type="Pfam" id="PF02597">
    <property type="entry name" value="ThiS"/>
    <property type="match status" value="1"/>
</dbReference>
<keyword evidence="2" id="KW-1185">Reference proteome</keyword>
<dbReference type="EMBL" id="JAGIOF010000001">
    <property type="protein sequence ID" value="MBP2388147.1"/>
    <property type="molecule type" value="Genomic_DNA"/>
</dbReference>
<dbReference type="Gene3D" id="3.10.20.30">
    <property type="match status" value="1"/>
</dbReference>
<dbReference type="InterPro" id="IPR052045">
    <property type="entry name" value="Sulfur_Carrier/Prot_Modifier"/>
</dbReference>
<dbReference type="RefSeq" id="WP_210001010.1">
    <property type="nucleotide sequence ID" value="NZ_BAAAJY010000022.1"/>
</dbReference>
<dbReference type="InterPro" id="IPR016155">
    <property type="entry name" value="Mopterin_synth/thiamin_S_b"/>
</dbReference>
<sequence length="95" mass="10247">MQTIQIEVPSVLAATLGGNRRLEAHMPAGSSIGNLLDELGEAYPLFARRVRDERGQVRRFVNIFIGPDNIRALRGLDSELPAGSTVMIMQSVAGG</sequence>
<evidence type="ECO:0000313" key="1">
    <source>
        <dbReference type="EMBL" id="MBP2388147.1"/>
    </source>
</evidence>
<proteinExistence type="predicted"/>
<organism evidence="1 2">
    <name type="scientific">Paeniglutamicibacter kerguelensis</name>
    <dbReference type="NCBI Taxonomy" id="254788"/>
    <lineage>
        <taxon>Bacteria</taxon>
        <taxon>Bacillati</taxon>
        <taxon>Actinomycetota</taxon>
        <taxon>Actinomycetes</taxon>
        <taxon>Micrococcales</taxon>
        <taxon>Micrococcaceae</taxon>
        <taxon>Paeniglutamicibacter</taxon>
    </lineage>
</organism>
<dbReference type="InterPro" id="IPR012675">
    <property type="entry name" value="Beta-grasp_dom_sf"/>
</dbReference>
<name>A0ABS4XI49_9MICC</name>
<protein>
    <submittedName>
        <fullName evidence="1">Molybdopterin converting factor small subunit</fullName>
    </submittedName>
</protein>